<evidence type="ECO:0000313" key="3">
    <source>
        <dbReference type="Proteomes" id="UP001162131"/>
    </source>
</evidence>
<evidence type="ECO:0000256" key="1">
    <source>
        <dbReference type="SAM" id="SignalP"/>
    </source>
</evidence>
<feature type="chain" id="PRO_5043975722" evidence="1">
    <location>
        <begin position="19"/>
        <end position="154"/>
    </location>
</feature>
<keyword evidence="3" id="KW-1185">Reference proteome</keyword>
<proteinExistence type="predicted"/>
<protein>
    <submittedName>
        <fullName evidence="2">Uncharacterized protein</fullName>
    </submittedName>
</protein>
<evidence type="ECO:0000313" key="2">
    <source>
        <dbReference type="EMBL" id="CAG9327132.1"/>
    </source>
</evidence>
<dbReference type="AlphaFoldDB" id="A0AAU9JIP8"/>
<comment type="caution">
    <text evidence="2">The sequence shown here is derived from an EMBL/GenBank/DDBJ whole genome shotgun (WGS) entry which is preliminary data.</text>
</comment>
<reference evidence="2" key="1">
    <citation type="submission" date="2021-09" db="EMBL/GenBank/DDBJ databases">
        <authorList>
            <consortium name="AG Swart"/>
            <person name="Singh M."/>
            <person name="Singh A."/>
            <person name="Seah K."/>
            <person name="Emmerich C."/>
        </authorList>
    </citation>
    <scope>NUCLEOTIDE SEQUENCE</scope>
    <source>
        <strain evidence="2">ATCC30299</strain>
    </source>
</reference>
<organism evidence="2 3">
    <name type="scientific">Blepharisma stoltei</name>
    <dbReference type="NCBI Taxonomy" id="1481888"/>
    <lineage>
        <taxon>Eukaryota</taxon>
        <taxon>Sar</taxon>
        <taxon>Alveolata</taxon>
        <taxon>Ciliophora</taxon>
        <taxon>Postciliodesmatophora</taxon>
        <taxon>Heterotrichea</taxon>
        <taxon>Heterotrichida</taxon>
        <taxon>Blepharismidae</taxon>
        <taxon>Blepharisma</taxon>
    </lineage>
</organism>
<accession>A0AAU9JIP8</accession>
<gene>
    <name evidence="2" type="ORF">BSTOLATCC_MIC43176</name>
</gene>
<keyword evidence="1" id="KW-0732">Signal</keyword>
<feature type="signal peptide" evidence="1">
    <location>
        <begin position="1"/>
        <end position="18"/>
    </location>
</feature>
<dbReference type="EMBL" id="CAJZBQ010000043">
    <property type="protein sequence ID" value="CAG9327132.1"/>
    <property type="molecule type" value="Genomic_DNA"/>
</dbReference>
<name>A0AAU9JIP8_9CILI</name>
<sequence>MKFFLILLISLFSAQTNAQNNSTAICVDDLSKATSCQFDEDCPVIPCFDMFCPLYVSNCSSFPCYINRCVNGKCIALTRMLSNKCQIGGCSSELCVFNSTNVNSPCIWKNEYACYQAYGTCGFTNCTCGWIQTNSLMVCLNQTSGNATNSTGPK</sequence>
<dbReference type="Proteomes" id="UP001162131">
    <property type="component" value="Unassembled WGS sequence"/>
</dbReference>